<dbReference type="EMBL" id="CP126116">
    <property type="protein sequence ID" value="WHZ58265.1"/>
    <property type="molecule type" value="Genomic_DNA"/>
</dbReference>
<dbReference type="Proteomes" id="UP001226091">
    <property type="component" value="Chromosome"/>
</dbReference>
<keyword evidence="2" id="KW-1185">Reference proteome</keyword>
<evidence type="ECO:0000313" key="1">
    <source>
        <dbReference type="EMBL" id="WHZ58265.1"/>
    </source>
</evidence>
<gene>
    <name evidence="1" type="ORF">QLQ22_02510</name>
</gene>
<protein>
    <submittedName>
        <fullName evidence="1">DUF5381 family protein</fullName>
    </submittedName>
</protein>
<sequence>MLNAISKNSKLYIKGNKFYYGVLAVFILGGLCGSSYAISEGFGFVGGFLFFPIFLYLFFCFFPGLIPGKVLISLVQGENGYLVTKKGNVPFHHIRQINLMRNPLNLVNSMVIETSDQKVHKIPTYDLIDEVDYVVIVDKYIFPHMTSEAKAVWDRKVNLDKLYEEVKYERKFDLKS</sequence>
<accession>A0ACD4RCN1</accession>
<name>A0ACD4RCN1_9BACI</name>
<organism evidence="1 2">
    <name type="scientific">Metabacillus hrfriensis</name>
    <dbReference type="NCBI Taxonomy" id="3048891"/>
    <lineage>
        <taxon>Bacteria</taxon>
        <taxon>Bacillati</taxon>
        <taxon>Bacillota</taxon>
        <taxon>Bacilli</taxon>
        <taxon>Bacillales</taxon>
        <taxon>Bacillaceae</taxon>
        <taxon>Metabacillus</taxon>
    </lineage>
</organism>
<proteinExistence type="predicted"/>
<reference evidence="2" key="1">
    <citation type="journal article" date="2025" name="Aquaculture">
        <title>Assessment of the bioflocculant production and safety properties of Metabacillus hrfriensis sp. nov. based on phenotypic and whole-genome sequencing analysis.</title>
        <authorList>
            <person name="Zhang R."/>
            <person name="Zhao Z."/>
            <person name="Luo L."/>
            <person name="Wang S."/>
            <person name="Guo K."/>
            <person name="Xu W."/>
        </authorList>
    </citation>
    <scope>NUCLEOTIDE SEQUENCE [LARGE SCALE GENOMIC DNA]</scope>
    <source>
        <strain evidence="2">CT-WN-B3</strain>
    </source>
</reference>
<evidence type="ECO:0000313" key="2">
    <source>
        <dbReference type="Proteomes" id="UP001226091"/>
    </source>
</evidence>